<dbReference type="AlphaFoldDB" id="A0ABD6AQ27"/>
<dbReference type="Pfam" id="PF24376">
    <property type="entry name" value="DUF7532"/>
    <property type="match status" value="1"/>
</dbReference>
<dbReference type="Proteomes" id="UP001597187">
    <property type="component" value="Unassembled WGS sequence"/>
</dbReference>
<dbReference type="RefSeq" id="WP_250871759.1">
    <property type="nucleotide sequence ID" value="NZ_JALXFV010000001.1"/>
</dbReference>
<reference evidence="1 2" key="1">
    <citation type="journal article" date="2019" name="Int. J. Syst. Evol. Microbiol.">
        <title>The Global Catalogue of Microorganisms (GCM) 10K type strain sequencing project: providing services to taxonomists for standard genome sequencing and annotation.</title>
        <authorList>
            <consortium name="The Broad Institute Genomics Platform"/>
            <consortium name="The Broad Institute Genome Sequencing Center for Infectious Disease"/>
            <person name="Wu L."/>
            <person name="Ma J."/>
        </authorList>
    </citation>
    <scope>NUCLEOTIDE SEQUENCE [LARGE SCALE GENOMIC DNA]</scope>
    <source>
        <strain evidence="1 2">CGMCC 1.12563</strain>
    </source>
</reference>
<dbReference type="EMBL" id="JBHUDC010000001">
    <property type="protein sequence ID" value="MFD1511774.1"/>
    <property type="molecule type" value="Genomic_DNA"/>
</dbReference>
<gene>
    <name evidence="1" type="ORF">ACFSBT_00600</name>
</gene>
<comment type="caution">
    <text evidence="1">The sequence shown here is derived from an EMBL/GenBank/DDBJ whole genome shotgun (WGS) entry which is preliminary data.</text>
</comment>
<evidence type="ECO:0000313" key="1">
    <source>
        <dbReference type="EMBL" id="MFD1511774.1"/>
    </source>
</evidence>
<protein>
    <submittedName>
        <fullName evidence="1">Uncharacterized protein</fullName>
    </submittedName>
</protein>
<sequence length="124" mass="13761">MHFDSRTQRALREVGLSTEAVRDADERVKRFTREDADVLVAFFEAHDTVYSDMDLAHSADGVSEHVVDHVDCYTHADAIRGYLKFDTWGVPIEGGRPLDDGLVELTLGPTVNGRTKFAADPDAL</sequence>
<keyword evidence="2" id="KW-1185">Reference proteome</keyword>
<name>A0ABD6AQ27_9EURY</name>
<accession>A0ABD6AQ27</accession>
<proteinExistence type="predicted"/>
<dbReference type="InterPro" id="IPR055954">
    <property type="entry name" value="DUF7532"/>
</dbReference>
<organism evidence="1 2">
    <name type="scientific">Halomarina rubra</name>
    <dbReference type="NCBI Taxonomy" id="2071873"/>
    <lineage>
        <taxon>Archaea</taxon>
        <taxon>Methanobacteriati</taxon>
        <taxon>Methanobacteriota</taxon>
        <taxon>Stenosarchaea group</taxon>
        <taxon>Halobacteria</taxon>
        <taxon>Halobacteriales</taxon>
        <taxon>Natronomonadaceae</taxon>
        <taxon>Halomarina</taxon>
    </lineage>
</organism>
<evidence type="ECO:0000313" key="2">
    <source>
        <dbReference type="Proteomes" id="UP001597187"/>
    </source>
</evidence>